<keyword evidence="1" id="KW-0812">Transmembrane</keyword>
<keyword evidence="1" id="KW-0472">Membrane</keyword>
<dbReference type="EMBL" id="JACHDO010000001">
    <property type="protein sequence ID" value="MBB5490754.1"/>
    <property type="molecule type" value="Genomic_DNA"/>
</dbReference>
<proteinExistence type="predicted"/>
<reference evidence="2 3" key="1">
    <citation type="submission" date="2020-08" db="EMBL/GenBank/DDBJ databases">
        <title>Sequencing the genomes of 1000 actinobacteria strains.</title>
        <authorList>
            <person name="Klenk H.-P."/>
        </authorList>
    </citation>
    <scope>NUCLEOTIDE SEQUENCE [LARGE SCALE GENOMIC DNA]</scope>
    <source>
        <strain evidence="2 3">DSM 44598</strain>
    </source>
</reference>
<name>A0A840W447_9ACTN</name>
<sequence>MESVKEKPMEQSTRDRASKAAAIFLWVVVVAALGYGVTRTAIQAAALFTG</sequence>
<keyword evidence="1" id="KW-1133">Transmembrane helix</keyword>
<organism evidence="2 3">
    <name type="scientific">Nocardiopsis metallicus</name>
    <dbReference type="NCBI Taxonomy" id="179819"/>
    <lineage>
        <taxon>Bacteria</taxon>
        <taxon>Bacillati</taxon>
        <taxon>Actinomycetota</taxon>
        <taxon>Actinomycetes</taxon>
        <taxon>Streptosporangiales</taxon>
        <taxon>Nocardiopsidaceae</taxon>
        <taxon>Nocardiopsis</taxon>
    </lineage>
</organism>
<gene>
    <name evidence="2" type="ORF">HNR07_001891</name>
</gene>
<comment type="caution">
    <text evidence="2">The sequence shown here is derived from an EMBL/GenBank/DDBJ whole genome shotgun (WGS) entry which is preliminary data.</text>
</comment>
<dbReference type="Proteomes" id="UP000579647">
    <property type="component" value="Unassembled WGS sequence"/>
</dbReference>
<evidence type="ECO:0000313" key="2">
    <source>
        <dbReference type="EMBL" id="MBB5490754.1"/>
    </source>
</evidence>
<evidence type="ECO:0000313" key="3">
    <source>
        <dbReference type="Proteomes" id="UP000579647"/>
    </source>
</evidence>
<feature type="transmembrane region" description="Helical" evidence="1">
    <location>
        <begin position="20"/>
        <end position="38"/>
    </location>
</feature>
<keyword evidence="3" id="KW-1185">Reference proteome</keyword>
<dbReference type="AlphaFoldDB" id="A0A840W447"/>
<accession>A0A840W447</accession>
<evidence type="ECO:0000256" key="1">
    <source>
        <dbReference type="SAM" id="Phobius"/>
    </source>
</evidence>
<protein>
    <submittedName>
        <fullName evidence="2">Uncharacterized protein</fullName>
    </submittedName>
</protein>
<dbReference type="RefSeq" id="WP_184373091.1">
    <property type="nucleotide sequence ID" value="NZ_BAAAKM010000086.1"/>
</dbReference>